<dbReference type="AlphaFoldDB" id="A0A5B9QAW0"/>
<protein>
    <submittedName>
        <fullName evidence="1">Uncharacterized protein</fullName>
    </submittedName>
</protein>
<accession>A0A5B9QAW0</accession>
<dbReference type="Proteomes" id="UP000323917">
    <property type="component" value="Chromosome"/>
</dbReference>
<evidence type="ECO:0000313" key="1">
    <source>
        <dbReference type="EMBL" id="QEG36058.1"/>
    </source>
</evidence>
<reference evidence="1 2" key="1">
    <citation type="submission" date="2019-08" db="EMBL/GenBank/DDBJ databases">
        <title>Deep-cultivation of Planctomycetes and their phenomic and genomic characterization uncovers novel biology.</title>
        <authorList>
            <person name="Wiegand S."/>
            <person name="Jogler M."/>
            <person name="Boedeker C."/>
            <person name="Pinto D."/>
            <person name="Vollmers J."/>
            <person name="Rivas-Marin E."/>
            <person name="Kohn T."/>
            <person name="Peeters S.H."/>
            <person name="Heuer A."/>
            <person name="Rast P."/>
            <person name="Oberbeckmann S."/>
            <person name="Bunk B."/>
            <person name="Jeske O."/>
            <person name="Meyerdierks A."/>
            <person name="Storesund J.E."/>
            <person name="Kallscheuer N."/>
            <person name="Luecker S."/>
            <person name="Lage O.M."/>
            <person name="Pohl T."/>
            <person name="Merkel B.J."/>
            <person name="Hornburger P."/>
            <person name="Mueller R.-W."/>
            <person name="Bruemmer F."/>
            <person name="Labrenz M."/>
            <person name="Spormann A.M."/>
            <person name="Op den Camp H."/>
            <person name="Overmann J."/>
            <person name="Amann R."/>
            <person name="Jetten M.S.M."/>
            <person name="Mascher T."/>
            <person name="Medema M.H."/>
            <person name="Devos D.P."/>
            <person name="Kaster A.-K."/>
            <person name="Ovreas L."/>
            <person name="Rohde M."/>
            <person name="Galperin M.Y."/>
            <person name="Jogler C."/>
        </authorList>
    </citation>
    <scope>NUCLEOTIDE SEQUENCE [LARGE SCALE GENOMIC DNA]</scope>
    <source>
        <strain evidence="1 2">Pr1d</strain>
    </source>
</reference>
<evidence type="ECO:0000313" key="2">
    <source>
        <dbReference type="Proteomes" id="UP000323917"/>
    </source>
</evidence>
<dbReference type="KEGG" id="bgok:Pr1d_33670"/>
<proteinExistence type="predicted"/>
<dbReference type="OrthoDB" id="9858170at2"/>
<keyword evidence="2" id="KW-1185">Reference proteome</keyword>
<dbReference type="EMBL" id="CP042913">
    <property type="protein sequence ID" value="QEG36058.1"/>
    <property type="molecule type" value="Genomic_DNA"/>
</dbReference>
<gene>
    <name evidence="1" type="ORF">Pr1d_33670</name>
</gene>
<sequence length="135" mass="15845">MEKLKNVDQIPPDSHEADSWWCSVKKLLWEKQGSLVASYRTTGGVKRGPYYAYRYRDKGRQRSHYLGSSREVVDLVQTELTKKSAADNQRRYLDGLKTQARKQVKESKKQMEEELAKIGLTMKGWEVHGWRKLRE</sequence>
<name>A0A5B9QAW0_9BACT</name>
<organism evidence="1 2">
    <name type="scientific">Bythopirellula goksoeyrii</name>
    <dbReference type="NCBI Taxonomy" id="1400387"/>
    <lineage>
        <taxon>Bacteria</taxon>
        <taxon>Pseudomonadati</taxon>
        <taxon>Planctomycetota</taxon>
        <taxon>Planctomycetia</taxon>
        <taxon>Pirellulales</taxon>
        <taxon>Lacipirellulaceae</taxon>
        <taxon>Bythopirellula</taxon>
    </lineage>
</organism>
<dbReference type="RefSeq" id="WP_148074473.1">
    <property type="nucleotide sequence ID" value="NZ_CP042913.1"/>
</dbReference>